<dbReference type="Pfam" id="PF01551">
    <property type="entry name" value="Peptidase_M23"/>
    <property type="match status" value="1"/>
</dbReference>
<evidence type="ECO:0000313" key="4">
    <source>
        <dbReference type="Proteomes" id="UP000196710"/>
    </source>
</evidence>
<dbReference type="PANTHER" id="PTHR21666">
    <property type="entry name" value="PEPTIDASE-RELATED"/>
    <property type="match status" value="1"/>
</dbReference>
<evidence type="ECO:0000313" key="2">
    <source>
        <dbReference type="EMBL" id="ASB42741.1"/>
    </source>
</evidence>
<dbReference type="InterPro" id="IPR016047">
    <property type="entry name" value="M23ase_b-sheet_dom"/>
</dbReference>
<dbReference type="EMBL" id="CP021422">
    <property type="protein sequence ID" value="ASB42741.1"/>
    <property type="molecule type" value="Genomic_DNA"/>
</dbReference>
<protein>
    <submittedName>
        <fullName evidence="3">M23 family metallopeptidase</fullName>
    </submittedName>
    <submittedName>
        <fullName evidence="2">Peptidase M23</fullName>
    </submittedName>
</protein>
<reference evidence="4" key="2">
    <citation type="submission" date="2017-05" db="EMBL/GenBank/DDBJ databases">
        <title>Improved OligoMM genomes.</title>
        <authorList>
            <person name="Garzetti D."/>
        </authorList>
    </citation>
    <scope>NUCLEOTIDE SEQUENCE [LARGE SCALE GENOMIC DNA]</scope>
    <source>
        <strain evidence="4">KB18</strain>
    </source>
</reference>
<evidence type="ECO:0000259" key="1">
    <source>
        <dbReference type="Pfam" id="PF01551"/>
    </source>
</evidence>
<sequence length="234" mass="26501">MYNPIIVAFPLRGEWYSPNTPGTKIPSHGTDQLGTRYAYDFIQVDWDRAGYPSYRASLPQYLLFGVPLNEYYCWGQEVYAPCDGVVVQAEDDYKERARTNLFSDLANAYKNAHYFDPAKDDVRSVAGNYIIIEYADNIYAALVHLQTGSIQVSVGQTVKKGDFIGRVGHSGNSFAPHLHFQLMDSCDISVANGLPCAFEEYEIFQDGEWKAMTNSIPTNKDRIRFLKYNAENTE</sequence>
<dbReference type="Gene3D" id="2.70.70.10">
    <property type="entry name" value="Glucose Permease (Domain IIA)"/>
    <property type="match status" value="1"/>
</dbReference>
<keyword evidence="4" id="KW-1185">Reference proteome</keyword>
<evidence type="ECO:0000313" key="3">
    <source>
        <dbReference type="EMBL" id="QQR31954.1"/>
    </source>
</evidence>
<proteinExistence type="predicted"/>
<organism evidence="3 5">
    <name type="scientific">Acutalibacter muris</name>
    <dbReference type="NCBI Taxonomy" id="1796620"/>
    <lineage>
        <taxon>Bacteria</taxon>
        <taxon>Bacillati</taxon>
        <taxon>Bacillota</taxon>
        <taxon>Clostridia</taxon>
        <taxon>Eubacteriales</taxon>
        <taxon>Acutalibacteraceae</taxon>
        <taxon>Acutalibacter</taxon>
    </lineage>
</organism>
<dbReference type="Proteomes" id="UP000596035">
    <property type="component" value="Chromosome"/>
</dbReference>
<dbReference type="CDD" id="cd12797">
    <property type="entry name" value="M23_peptidase"/>
    <property type="match status" value="1"/>
</dbReference>
<dbReference type="AlphaFoldDB" id="A0A1Z2XWE9"/>
<dbReference type="PANTHER" id="PTHR21666:SF270">
    <property type="entry name" value="MUREIN HYDROLASE ACTIVATOR ENVC"/>
    <property type="match status" value="1"/>
</dbReference>
<dbReference type="InterPro" id="IPR011055">
    <property type="entry name" value="Dup_hybrid_motif"/>
</dbReference>
<accession>A0A1Z2XWE9</accession>
<dbReference type="GO" id="GO:0004222">
    <property type="term" value="F:metalloendopeptidase activity"/>
    <property type="evidence" value="ECO:0007669"/>
    <property type="project" value="TreeGrafter"/>
</dbReference>
<reference evidence="2" key="1">
    <citation type="journal article" date="2017" name="Genome Announc.">
        <title>High-Quality Whole-Genome Sequences of the Oligo-Mouse-Microbiota Bacterial Community.</title>
        <authorList>
            <person name="Garzetti D."/>
            <person name="Brugiroux S."/>
            <person name="Bunk B."/>
            <person name="Pukall R."/>
            <person name="McCoy K.D."/>
            <person name="Macpherson A.J."/>
            <person name="Stecher B."/>
        </authorList>
    </citation>
    <scope>NUCLEOTIDE SEQUENCE</scope>
    <source>
        <strain evidence="2">KB18</strain>
    </source>
</reference>
<reference evidence="3 5" key="3">
    <citation type="submission" date="2020-11" db="EMBL/GenBank/DDBJ databases">
        <title>Closed and high quality bacterial genomes of the OMM12 community.</title>
        <authorList>
            <person name="Marbouty M."/>
            <person name="Lamy-Besnier Q."/>
            <person name="Debarbieux L."/>
            <person name="Koszul R."/>
        </authorList>
    </citation>
    <scope>NUCLEOTIDE SEQUENCE [LARGE SCALE GENOMIC DNA]</scope>
    <source>
        <strain evidence="3 5">KB18</strain>
    </source>
</reference>
<dbReference type="KEGG" id="amur:ADH66_10995"/>
<dbReference type="EMBL" id="CP065321">
    <property type="protein sequence ID" value="QQR31954.1"/>
    <property type="molecule type" value="Genomic_DNA"/>
</dbReference>
<dbReference type="InterPro" id="IPR050570">
    <property type="entry name" value="Cell_wall_metabolism_enzyme"/>
</dbReference>
<dbReference type="SUPFAM" id="SSF51261">
    <property type="entry name" value="Duplicated hybrid motif"/>
    <property type="match status" value="1"/>
</dbReference>
<evidence type="ECO:0000313" key="5">
    <source>
        <dbReference type="Proteomes" id="UP000596035"/>
    </source>
</evidence>
<name>A0A1Z2XWE9_9FIRM</name>
<dbReference type="Proteomes" id="UP000196710">
    <property type="component" value="Chromosome"/>
</dbReference>
<feature type="domain" description="M23ase beta-sheet core" evidence="1">
    <location>
        <begin position="124"/>
        <end position="184"/>
    </location>
</feature>
<gene>
    <name evidence="2" type="ORF">ADH66_10995</name>
    <name evidence="3" type="ORF">I5Q82_01305</name>
</gene>